<dbReference type="SUPFAM" id="SSF51182">
    <property type="entry name" value="RmlC-like cupins"/>
    <property type="match status" value="1"/>
</dbReference>
<evidence type="ECO:0000313" key="2">
    <source>
        <dbReference type="Proteomes" id="UP000539313"/>
    </source>
</evidence>
<gene>
    <name evidence="1" type="ORF">HNR21_003878</name>
</gene>
<proteinExistence type="predicted"/>
<name>A0A7W3R9P9_9ACTN</name>
<keyword evidence="2" id="KW-1185">Reference proteome</keyword>
<dbReference type="EMBL" id="JACJII010000001">
    <property type="protein sequence ID" value="MBA9004996.1"/>
    <property type="molecule type" value="Genomic_DNA"/>
</dbReference>
<protein>
    <recommendedName>
        <fullName evidence="3">Cysteine dioxygenase type I</fullName>
    </recommendedName>
</protein>
<dbReference type="InterPro" id="IPR011051">
    <property type="entry name" value="RmlC_Cupin_sf"/>
</dbReference>
<dbReference type="Gene3D" id="2.60.120.10">
    <property type="entry name" value="Jelly Rolls"/>
    <property type="match status" value="1"/>
</dbReference>
<evidence type="ECO:0008006" key="3">
    <source>
        <dbReference type="Google" id="ProtNLM"/>
    </source>
</evidence>
<dbReference type="Proteomes" id="UP000539313">
    <property type="component" value="Unassembled WGS sequence"/>
</dbReference>
<evidence type="ECO:0000313" key="1">
    <source>
        <dbReference type="EMBL" id="MBA9004996.1"/>
    </source>
</evidence>
<dbReference type="AlphaFoldDB" id="A0A7W3R9P9"/>
<dbReference type="InterPro" id="IPR014710">
    <property type="entry name" value="RmlC-like_jellyroll"/>
</dbReference>
<organism evidence="1 2">
    <name type="scientific">Thermomonospora cellulosilytica</name>
    <dbReference type="NCBI Taxonomy" id="1411118"/>
    <lineage>
        <taxon>Bacteria</taxon>
        <taxon>Bacillati</taxon>
        <taxon>Actinomycetota</taxon>
        <taxon>Actinomycetes</taxon>
        <taxon>Streptosporangiales</taxon>
        <taxon>Thermomonosporaceae</taxon>
        <taxon>Thermomonospora</taxon>
    </lineage>
</organism>
<reference evidence="1 2" key="1">
    <citation type="submission" date="2020-08" db="EMBL/GenBank/DDBJ databases">
        <title>Sequencing the genomes of 1000 actinobacteria strains.</title>
        <authorList>
            <person name="Klenk H.-P."/>
        </authorList>
    </citation>
    <scope>NUCLEOTIDE SEQUENCE [LARGE SCALE GENOMIC DNA]</scope>
    <source>
        <strain evidence="1 2">DSM 45823</strain>
    </source>
</reference>
<sequence>MPWRGDGDQSALRDARHLLAAPALPEALGAWLAEQPQENLEQIADRSLERTTHYKWFLGSGSGGYTVWLHEYKPPEVFARAVDFAASVHNHRYGFCSRVLSGALHVSEFMTGEPHEPIRPMTSRTIGQGQTMLLSHEDVHRVDRVEPRTCTLLIQAPPTRSFSTCYDMTSGLGRRVYDLQSRLPHTIELLSAVCRDGLSVG</sequence>
<accession>A0A7W3R9P9</accession>
<comment type="caution">
    <text evidence="1">The sequence shown here is derived from an EMBL/GenBank/DDBJ whole genome shotgun (WGS) entry which is preliminary data.</text>
</comment>
<dbReference type="RefSeq" id="WP_182706298.1">
    <property type="nucleotide sequence ID" value="NZ_JACJII010000001.1"/>
</dbReference>